<evidence type="ECO:0000256" key="5">
    <source>
        <dbReference type="ARBA" id="ARBA00045227"/>
    </source>
</evidence>
<dbReference type="Gene3D" id="3.10.490.10">
    <property type="entry name" value="Gamma-glutamyl cyclotransferase-like"/>
    <property type="match status" value="1"/>
</dbReference>
<reference evidence="8" key="1">
    <citation type="submission" date="2022-11" db="UniProtKB">
        <authorList>
            <consortium name="WormBaseParasite"/>
        </authorList>
    </citation>
    <scope>IDENTIFICATION</scope>
</reference>
<protein>
    <recommendedName>
        <fullName evidence="2">glutathione-specific gamma-glutamylcyclotransferase</fullName>
        <ecNumber evidence="2">4.3.2.7</ecNumber>
    </recommendedName>
    <alternativeName>
        <fullName evidence="4">Cation transport regulator-like protein 2</fullName>
    </alternativeName>
</protein>
<dbReference type="PANTHER" id="PTHR12192:SF2">
    <property type="entry name" value="GLUTATHIONE-SPECIFIC GAMMA-GLUTAMYLCYCLOTRANSFERASE 2"/>
    <property type="match status" value="1"/>
</dbReference>
<dbReference type="GO" id="GO:0005737">
    <property type="term" value="C:cytoplasm"/>
    <property type="evidence" value="ECO:0007669"/>
    <property type="project" value="TreeGrafter"/>
</dbReference>
<evidence type="ECO:0000256" key="6">
    <source>
        <dbReference type="ARBA" id="ARBA00048073"/>
    </source>
</evidence>
<dbReference type="GO" id="GO:0061928">
    <property type="term" value="F:glutathione specific gamma-glutamylcyclotransferase activity"/>
    <property type="evidence" value="ECO:0007669"/>
    <property type="project" value="UniProtKB-EC"/>
</dbReference>
<dbReference type="CDD" id="cd06661">
    <property type="entry name" value="GGCT_like"/>
    <property type="match status" value="1"/>
</dbReference>
<dbReference type="PANTHER" id="PTHR12192">
    <property type="entry name" value="CATION TRANSPORT PROTEIN CHAC-RELATED"/>
    <property type="match status" value="1"/>
</dbReference>
<accession>A0A915KI86</accession>
<dbReference type="WBParaSite" id="nRc.2.0.1.t37711-RA">
    <property type="protein sequence ID" value="nRc.2.0.1.t37711-RA"/>
    <property type="gene ID" value="nRc.2.0.1.g37711"/>
</dbReference>
<comment type="function">
    <text evidence="5">Catalyzes the cleavage of glutathione into 5-oxo-L-proline and a Cys-Gly dipeptide. Acts specifically on glutathione, but not on other gamma-glutamyl peptides.</text>
</comment>
<dbReference type="InterPro" id="IPR006840">
    <property type="entry name" value="ChaC"/>
</dbReference>
<comment type="similarity">
    <text evidence="1">Belongs to the gamma-glutamylcyclotransferase family. ChaC subfamily.</text>
</comment>
<dbReference type="GO" id="GO:0006751">
    <property type="term" value="P:glutathione catabolic process"/>
    <property type="evidence" value="ECO:0007669"/>
    <property type="project" value="InterPro"/>
</dbReference>
<evidence type="ECO:0000256" key="1">
    <source>
        <dbReference type="ARBA" id="ARBA00009662"/>
    </source>
</evidence>
<proteinExistence type="inferred from homology"/>
<evidence type="ECO:0000313" key="7">
    <source>
        <dbReference type="Proteomes" id="UP000887565"/>
    </source>
</evidence>
<organism evidence="7 8">
    <name type="scientific">Romanomermis culicivorax</name>
    <name type="common">Nematode worm</name>
    <dbReference type="NCBI Taxonomy" id="13658"/>
    <lineage>
        <taxon>Eukaryota</taxon>
        <taxon>Metazoa</taxon>
        <taxon>Ecdysozoa</taxon>
        <taxon>Nematoda</taxon>
        <taxon>Enoplea</taxon>
        <taxon>Dorylaimia</taxon>
        <taxon>Mermithida</taxon>
        <taxon>Mermithoidea</taxon>
        <taxon>Mermithidae</taxon>
        <taxon>Romanomermis</taxon>
    </lineage>
</organism>
<keyword evidence="7" id="KW-1185">Reference proteome</keyword>
<dbReference type="Proteomes" id="UP000887565">
    <property type="component" value="Unplaced"/>
</dbReference>
<sequence>MWVFGYGSLVWYTNFEYDKIVHGYIKGFSRRFWQASPDHRGTPDKPGRTVTLIEDDKGRVSGVAYYVATEKEPEVRNYLNWREKAGYEPRLVSFYPDDNDFRNRIGKDGYCAIQSSEANCWIVEVYISPSERNKYFVGPEDSLITAEIPPEMLLDHCSSANRNGTSAMDPHLLKIIGLWSTLQ</sequence>
<evidence type="ECO:0000256" key="2">
    <source>
        <dbReference type="ARBA" id="ARBA00012344"/>
    </source>
</evidence>
<dbReference type="AlphaFoldDB" id="A0A915KI86"/>
<comment type="catalytic activity">
    <reaction evidence="6">
        <text>glutathione = L-cysteinylglycine + 5-oxo-L-proline</text>
        <dbReference type="Rhea" id="RHEA:47724"/>
        <dbReference type="ChEBI" id="CHEBI:57925"/>
        <dbReference type="ChEBI" id="CHEBI:58402"/>
        <dbReference type="ChEBI" id="CHEBI:61694"/>
        <dbReference type="EC" id="4.3.2.7"/>
    </reaction>
</comment>
<dbReference type="EC" id="4.3.2.7" evidence="2"/>
<evidence type="ECO:0000256" key="4">
    <source>
        <dbReference type="ARBA" id="ARBA00043195"/>
    </source>
</evidence>
<dbReference type="InterPro" id="IPR013024">
    <property type="entry name" value="GGCT-like"/>
</dbReference>
<evidence type="ECO:0000256" key="3">
    <source>
        <dbReference type="ARBA" id="ARBA00023239"/>
    </source>
</evidence>
<keyword evidence="3" id="KW-0456">Lyase</keyword>
<dbReference type="SUPFAM" id="SSF110857">
    <property type="entry name" value="Gamma-glutamyl cyclotransferase-like"/>
    <property type="match status" value="1"/>
</dbReference>
<evidence type="ECO:0000313" key="8">
    <source>
        <dbReference type="WBParaSite" id="nRc.2.0.1.t37711-RA"/>
    </source>
</evidence>
<dbReference type="Pfam" id="PF04752">
    <property type="entry name" value="ChaC"/>
    <property type="match status" value="1"/>
</dbReference>
<name>A0A915KI86_ROMCU</name>
<dbReference type="InterPro" id="IPR036568">
    <property type="entry name" value="GGCT-like_sf"/>
</dbReference>